<keyword evidence="8" id="KW-0234">DNA repair</keyword>
<evidence type="ECO:0000259" key="11">
    <source>
        <dbReference type="PROSITE" id="PS51194"/>
    </source>
</evidence>
<keyword evidence="13" id="KW-1185">Reference proteome</keyword>
<dbReference type="PROSITE" id="PS51192">
    <property type="entry name" value="HELICASE_ATP_BIND_1"/>
    <property type="match status" value="1"/>
</dbReference>
<dbReference type="InterPro" id="IPR036101">
    <property type="entry name" value="CarD-like/TRCF_RID_sf"/>
</dbReference>
<evidence type="ECO:0000256" key="4">
    <source>
        <dbReference type="ARBA" id="ARBA00022801"/>
    </source>
</evidence>
<dbReference type="EMBL" id="CM035418">
    <property type="protein sequence ID" value="KAH7420792.1"/>
    <property type="molecule type" value="Genomic_DNA"/>
</dbReference>
<evidence type="ECO:0000256" key="7">
    <source>
        <dbReference type="ARBA" id="ARBA00023125"/>
    </source>
</evidence>
<dbReference type="SUPFAM" id="SSF141259">
    <property type="entry name" value="CarD-like"/>
    <property type="match status" value="1"/>
</dbReference>
<dbReference type="OrthoDB" id="416741at2759"/>
<keyword evidence="5" id="KW-0347">Helicase</keyword>
<dbReference type="AlphaFoldDB" id="A0A8T2TE25"/>
<dbReference type="Pfam" id="PF00271">
    <property type="entry name" value="Helicase_C"/>
    <property type="match status" value="1"/>
</dbReference>
<evidence type="ECO:0008006" key="14">
    <source>
        <dbReference type="Google" id="ProtNLM"/>
    </source>
</evidence>
<keyword evidence="3" id="KW-0227">DNA damage</keyword>
<keyword evidence="7" id="KW-0238">DNA-binding</keyword>
<evidence type="ECO:0000256" key="3">
    <source>
        <dbReference type="ARBA" id="ARBA00022763"/>
    </source>
</evidence>
<dbReference type="InterPro" id="IPR011545">
    <property type="entry name" value="DEAD/DEAH_box_helicase_dom"/>
</dbReference>
<evidence type="ECO:0000256" key="8">
    <source>
        <dbReference type="ARBA" id="ARBA00023204"/>
    </source>
</evidence>
<feature type="domain" description="Helicase ATP-binding" evidence="10">
    <location>
        <begin position="320"/>
        <end position="481"/>
    </location>
</feature>
<dbReference type="SMART" id="SM00490">
    <property type="entry name" value="HELICc"/>
    <property type="match status" value="1"/>
</dbReference>
<dbReference type="GO" id="GO:0006281">
    <property type="term" value="P:DNA repair"/>
    <property type="evidence" value="ECO:0007669"/>
    <property type="project" value="UniProtKB-KW"/>
</dbReference>
<dbReference type="EMBL" id="CM035418">
    <property type="protein sequence ID" value="KAH7420791.1"/>
    <property type="molecule type" value="Genomic_DNA"/>
</dbReference>
<dbReference type="GO" id="GO:0005524">
    <property type="term" value="F:ATP binding"/>
    <property type="evidence" value="ECO:0007669"/>
    <property type="project" value="UniProtKB-KW"/>
</dbReference>
<dbReference type="GO" id="GO:0003678">
    <property type="term" value="F:DNA helicase activity"/>
    <property type="evidence" value="ECO:0007669"/>
    <property type="project" value="TreeGrafter"/>
</dbReference>
<evidence type="ECO:0000256" key="9">
    <source>
        <dbReference type="SAM" id="MobiDB-lite"/>
    </source>
</evidence>
<dbReference type="Pfam" id="PF02559">
    <property type="entry name" value="CarD_TRCF_RID"/>
    <property type="match status" value="1"/>
</dbReference>
<keyword evidence="1" id="KW-0150">Chloroplast</keyword>
<dbReference type="Proteomes" id="UP000825935">
    <property type="component" value="Chromosome 13"/>
</dbReference>
<dbReference type="PANTHER" id="PTHR47964:SF1">
    <property type="entry name" value="ATP-DEPENDENT DNA HELICASE HOMOLOG RECG, CHLOROPLASTIC"/>
    <property type="match status" value="1"/>
</dbReference>
<dbReference type="CDD" id="cd17991">
    <property type="entry name" value="DEXHc_TRCF"/>
    <property type="match status" value="1"/>
</dbReference>
<dbReference type="SMART" id="SM00487">
    <property type="entry name" value="DEXDc"/>
    <property type="match status" value="1"/>
</dbReference>
<feature type="domain" description="Helicase C-terminal" evidence="11">
    <location>
        <begin position="490"/>
        <end position="656"/>
    </location>
</feature>
<gene>
    <name evidence="12" type="ORF">KP509_13G022800</name>
</gene>
<protein>
    <recommendedName>
        <fullName evidence="14">Transcription-repair coupling factor</fullName>
    </recommendedName>
</protein>
<keyword evidence="6" id="KW-0067">ATP-binding</keyword>
<dbReference type="InterPro" id="IPR027417">
    <property type="entry name" value="P-loop_NTPase"/>
</dbReference>
<dbReference type="GO" id="GO:0003677">
    <property type="term" value="F:DNA binding"/>
    <property type="evidence" value="ECO:0007669"/>
    <property type="project" value="UniProtKB-KW"/>
</dbReference>
<dbReference type="SMART" id="SM01058">
    <property type="entry name" value="CarD_TRCF"/>
    <property type="match status" value="1"/>
</dbReference>
<dbReference type="InterPro" id="IPR037235">
    <property type="entry name" value="TRCF-like_C_D7"/>
</dbReference>
<keyword evidence="1" id="KW-0934">Plastid</keyword>
<accession>A0A8T2TE25</accession>
<dbReference type="Gene3D" id="2.40.10.170">
    <property type="match status" value="1"/>
</dbReference>
<feature type="region of interest" description="Disordered" evidence="9">
    <location>
        <begin position="240"/>
        <end position="259"/>
    </location>
</feature>
<dbReference type="InterPro" id="IPR014001">
    <property type="entry name" value="Helicase_ATP-bd"/>
</dbReference>
<dbReference type="InterPro" id="IPR001650">
    <property type="entry name" value="Helicase_C-like"/>
</dbReference>
<evidence type="ECO:0000313" key="13">
    <source>
        <dbReference type="Proteomes" id="UP000825935"/>
    </source>
</evidence>
<evidence type="ECO:0000256" key="1">
    <source>
        <dbReference type="ARBA" id="ARBA00022528"/>
    </source>
</evidence>
<evidence type="ECO:0000313" key="12">
    <source>
        <dbReference type="EMBL" id="KAH7420792.1"/>
    </source>
</evidence>
<keyword evidence="2" id="KW-0547">Nucleotide-binding</keyword>
<evidence type="ECO:0000256" key="2">
    <source>
        <dbReference type="ARBA" id="ARBA00022741"/>
    </source>
</evidence>
<name>A0A8T2TE25_CERRI</name>
<dbReference type="GO" id="GO:0016787">
    <property type="term" value="F:hydrolase activity"/>
    <property type="evidence" value="ECO:0007669"/>
    <property type="project" value="UniProtKB-KW"/>
</dbReference>
<organism evidence="12 13">
    <name type="scientific">Ceratopteris richardii</name>
    <name type="common">Triangle waterfern</name>
    <dbReference type="NCBI Taxonomy" id="49495"/>
    <lineage>
        <taxon>Eukaryota</taxon>
        <taxon>Viridiplantae</taxon>
        <taxon>Streptophyta</taxon>
        <taxon>Embryophyta</taxon>
        <taxon>Tracheophyta</taxon>
        <taxon>Polypodiopsida</taxon>
        <taxon>Polypodiidae</taxon>
        <taxon>Polypodiales</taxon>
        <taxon>Pteridineae</taxon>
        <taxon>Pteridaceae</taxon>
        <taxon>Parkerioideae</taxon>
        <taxon>Ceratopteris</taxon>
    </lineage>
</organism>
<dbReference type="InterPro" id="IPR003711">
    <property type="entry name" value="CarD-like/TRCF_RID"/>
</dbReference>
<dbReference type="SUPFAM" id="SSF52540">
    <property type="entry name" value="P-loop containing nucleoside triphosphate hydrolases"/>
    <property type="match status" value="2"/>
</dbReference>
<dbReference type="SUPFAM" id="SSF143517">
    <property type="entry name" value="TRCF domain-like"/>
    <property type="match status" value="1"/>
</dbReference>
<comment type="caution">
    <text evidence="12">The sequence shown here is derived from an EMBL/GenBank/DDBJ whole genome shotgun (WGS) entry which is preliminary data.</text>
</comment>
<evidence type="ECO:0000256" key="6">
    <source>
        <dbReference type="ARBA" id="ARBA00022840"/>
    </source>
</evidence>
<dbReference type="OMA" id="QVYYIYN"/>
<sequence length="857" mass="96992">MECIQAELDNVPSRLSIISHAYIHSHISYTAYKRHFGQSTGFLTRKVQGSTHCRNVRCSIQAVQAPKTSTIFREPTAYVKSTTGLNGILQQSPESSSHAQSTVVVDAFAELHSLLEKEIELGVSIHRGKFSKEETKLVMEKLRETRKQGMKLISARRKQTTSKGQTLAQDFSCSLDPQSLVQGDFVVHKSKGIGRFIRLNKAGPEEPEYIILQYADGMAKLKSSQASRLLYRYHQAGDKRRHPALSKLNDPRSWEKKKSKSKLAAQKMVVDLLQLYVSRLKQKRQPYPEDGVETEVFASKFPYKLTPDQMQALADIRKDMVDRETPMDRLICGDVGFGKTEVALRAIFRVFLSGKQVMVLAPTTVLARQHYTVICERFADYNARVALLSKFQTTTERRRLAAEIQAGNLDIIVGTHALFNNNIRYNNLGMLVIDEEQKFGVKQKERIASLKTSVDVLTLSATPIPRTLYLALTGFRDASLITTPPPQRLPIKTHLLEFNEKEMVAAVQFELARDGQVYYVLPRRQGLEAKMTDLQKLFPGVTIGVAHGKQNPTLLEETMDCFAQGELRILLCTNIIESGLDIRRVNTIIVEDVHLFGLAQIYQLRGRVGRADKEAHAYFFYPQKQDLSDEALERLVAIEECCELGQGFMLAERDLAIRGFGSVFGEKQSGEAAHIGQDLFFDLLFDTMSKADSHIFFQYDYKEVKLDVKFDYCIGNDYIQDAHKYDNVLSDLEVAACNGMMELMYFTNNLRCDFGRETSSFKVLLQSVYIRRIAADVGIHHIYVHGKTIVMESGMSETFFKILKEGISSDSFLTSLTFKTGVIEIQLLVELSPDRLIDRIFASMVELRKGLSHFAKQ</sequence>
<evidence type="ECO:0000259" key="10">
    <source>
        <dbReference type="PROSITE" id="PS51192"/>
    </source>
</evidence>
<dbReference type="Pfam" id="PF00270">
    <property type="entry name" value="DEAD"/>
    <property type="match status" value="1"/>
</dbReference>
<reference evidence="12" key="1">
    <citation type="submission" date="2021-08" db="EMBL/GenBank/DDBJ databases">
        <title>WGS assembly of Ceratopteris richardii.</title>
        <authorList>
            <person name="Marchant D.B."/>
            <person name="Chen G."/>
            <person name="Jenkins J."/>
            <person name="Shu S."/>
            <person name="Leebens-Mack J."/>
            <person name="Grimwood J."/>
            <person name="Schmutz J."/>
            <person name="Soltis P."/>
            <person name="Soltis D."/>
            <person name="Chen Z.-H."/>
        </authorList>
    </citation>
    <scope>NUCLEOTIDE SEQUENCE</scope>
    <source>
        <strain evidence="12">Whitten #5841</strain>
        <tissue evidence="12">Leaf</tissue>
    </source>
</reference>
<keyword evidence="4" id="KW-0378">Hydrolase</keyword>
<dbReference type="PROSITE" id="PS51194">
    <property type="entry name" value="HELICASE_CTER"/>
    <property type="match status" value="1"/>
</dbReference>
<proteinExistence type="predicted"/>
<dbReference type="InterPro" id="IPR047112">
    <property type="entry name" value="RecG/Mfd"/>
</dbReference>
<evidence type="ECO:0000256" key="5">
    <source>
        <dbReference type="ARBA" id="ARBA00022806"/>
    </source>
</evidence>
<dbReference type="Gene3D" id="3.40.50.300">
    <property type="entry name" value="P-loop containing nucleotide triphosphate hydrolases"/>
    <property type="match status" value="2"/>
</dbReference>
<dbReference type="PANTHER" id="PTHR47964">
    <property type="entry name" value="ATP-DEPENDENT DNA HELICASE HOMOLOG RECG, CHLOROPLASTIC"/>
    <property type="match status" value="1"/>
</dbReference>